<feature type="compositionally biased region" description="Basic and acidic residues" evidence="2">
    <location>
        <begin position="84"/>
        <end position="98"/>
    </location>
</feature>
<feature type="compositionally biased region" description="Basic and acidic residues" evidence="2">
    <location>
        <begin position="143"/>
        <end position="157"/>
    </location>
</feature>
<comment type="similarity">
    <text evidence="1">Belongs to the GeBP family.</text>
</comment>
<accession>S8CSF9</accession>
<protein>
    <recommendedName>
        <fullName evidence="3">Glabrous enhancer-binding protein-like DBD domain-containing protein</fullName>
    </recommendedName>
</protein>
<dbReference type="Pfam" id="PF04504">
    <property type="entry name" value="GeBP-like_DBD"/>
    <property type="match status" value="1"/>
</dbReference>
<feature type="compositionally biased region" description="Basic residues" evidence="2">
    <location>
        <begin position="217"/>
        <end position="230"/>
    </location>
</feature>
<feature type="compositionally biased region" description="Acidic residues" evidence="2">
    <location>
        <begin position="18"/>
        <end position="42"/>
    </location>
</feature>
<evidence type="ECO:0000256" key="2">
    <source>
        <dbReference type="SAM" id="MobiDB-lite"/>
    </source>
</evidence>
<gene>
    <name evidence="4" type="ORF">M569_04558</name>
</gene>
<proteinExistence type="inferred from homology"/>
<feature type="domain" description="Glabrous enhancer-binding protein-like DBD" evidence="3">
    <location>
        <begin position="160"/>
        <end position="259"/>
    </location>
</feature>
<dbReference type="PANTHER" id="PTHR31662">
    <property type="entry name" value="BNAANNG10740D PROTEIN-RELATED"/>
    <property type="match status" value="1"/>
</dbReference>
<evidence type="ECO:0000256" key="1">
    <source>
        <dbReference type="ARBA" id="ARBA00010820"/>
    </source>
</evidence>
<keyword evidence="5" id="KW-1185">Reference proteome</keyword>
<reference evidence="4 5" key="1">
    <citation type="journal article" date="2013" name="BMC Genomics">
        <title>The miniature genome of a carnivorous plant Genlisea aurea contains a low number of genes and short non-coding sequences.</title>
        <authorList>
            <person name="Leushkin E.V."/>
            <person name="Sutormin R.A."/>
            <person name="Nabieva E.R."/>
            <person name="Penin A.A."/>
            <person name="Kondrashov A.S."/>
            <person name="Logacheva M.D."/>
        </authorList>
    </citation>
    <scope>NUCLEOTIDE SEQUENCE [LARGE SCALE GENOMIC DNA]</scope>
</reference>
<evidence type="ECO:0000313" key="4">
    <source>
        <dbReference type="EMBL" id="EPS70204.1"/>
    </source>
</evidence>
<feature type="compositionally biased region" description="Basic and acidic residues" evidence="2">
    <location>
        <begin position="112"/>
        <end position="121"/>
    </location>
</feature>
<dbReference type="InterPro" id="IPR053932">
    <property type="entry name" value="GeBP-like_DBD"/>
</dbReference>
<dbReference type="GO" id="GO:0006355">
    <property type="term" value="P:regulation of DNA-templated transcription"/>
    <property type="evidence" value="ECO:0007669"/>
    <property type="project" value="InterPro"/>
</dbReference>
<sequence length="382" mass="42790">MARNQEKTTRPDPVHDEKEEEQEDSSEEEVEEEEDEEEEGENESGSGSEQAQAFLKSPALPPQKAASGESSSEDQESGSDTESEERTPQKPVKKEAPKKTSSSDQKTAGGKRLADEKKPLEAKSVAAKKAKTEPPSTSQQDGKSQKKGAEPGTDAKKQLFQRIWSEESEIVLLEGMIEFLKEKKADPYSQLNDFHAFIKQKLNIDASRTQLQSKIRNLRKKYQNSKKRASKNNTDEDEGPVFSKPHEHKSYELSKKIWGDRDTEKSLGGKSKSAIAVLSKKTPMKKENGSTPTVVDNEVEGSHNVNSRAGVVGISSFTTLDLLEHEKILAIGSEIFEGEKAVEGREEWERLRLEGMKLHMKRLNVMSQQTKLLLDNWKPKNI</sequence>
<feature type="compositionally biased region" description="Basic and acidic residues" evidence="2">
    <location>
        <begin position="1"/>
        <end position="17"/>
    </location>
</feature>
<dbReference type="GO" id="GO:0005634">
    <property type="term" value="C:nucleus"/>
    <property type="evidence" value="ECO:0007669"/>
    <property type="project" value="TreeGrafter"/>
</dbReference>
<evidence type="ECO:0000313" key="5">
    <source>
        <dbReference type="Proteomes" id="UP000015453"/>
    </source>
</evidence>
<feature type="region of interest" description="Disordered" evidence="2">
    <location>
        <begin position="217"/>
        <end position="248"/>
    </location>
</feature>
<dbReference type="InterPro" id="IPR007592">
    <property type="entry name" value="GEBP"/>
</dbReference>
<feature type="compositionally biased region" description="Acidic residues" evidence="2">
    <location>
        <begin position="71"/>
        <end position="83"/>
    </location>
</feature>
<feature type="region of interest" description="Disordered" evidence="2">
    <location>
        <begin position="1"/>
        <end position="160"/>
    </location>
</feature>
<dbReference type="EMBL" id="AUSU01001781">
    <property type="protein sequence ID" value="EPS70204.1"/>
    <property type="molecule type" value="Genomic_DNA"/>
</dbReference>
<organism evidence="4 5">
    <name type="scientific">Genlisea aurea</name>
    <dbReference type="NCBI Taxonomy" id="192259"/>
    <lineage>
        <taxon>Eukaryota</taxon>
        <taxon>Viridiplantae</taxon>
        <taxon>Streptophyta</taxon>
        <taxon>Embryophyta</taxon>
        <taxon>Tracheophyta</taxon>
        <taxon>Spermatophyta</taxon>
        <taxon>Magnoliopsida</taxon>
        <taxon>eudicotyledons</taxon>
        <taxon>Gunneridae</taxon>
        <taxon>Pentapetalae</taxon>
        <taxon>asterids</taxon>
        <taxon>lamiids</taxon>
        <taxon>Lamiales</taxon>
        <taxon>Lentibulariaceae</taxon>
        <taxon>Genlisea</taxon>
    </lineage>
</organism>
<name>S8CSF9_9LAMI</name>
<comment type="caution">
    <text evidence="4">The sequence shown here is derived from an EMBL/GenBank/DDBJ whole genome shotgun (WGS) entry which is preliminary data.</text>
</comment>
<dbReference type="OrthoDB" id="914121at2759"/>
<evidence type="ECO:0000259" key="3">
    <source>
        <dbReference type="Pfam" id="PF04504"/>
    </source>
</evidence>
<dbReference type="PANTHER" id="PTHR31662:SF33">
    <property type="entry name" value="DNA-BINDING STOREKEEPER PROTEIN TRANSCRIPTIONAL REGULATOR-LIKE PROTEIN"/>
    <property type="match status" value="1"/>
</dbReference>
<dbReference type="Proteomes" id="UP000015453">
    <property type="component" value="Unassembled WGS sequence"/>
</dbReference>
<dbReference type="AlphaFoldDB" id="S8CSF9"/>